<dbReference type="PROSITE" id="PS01270">
    <property type="entry name" value="BAND_7"/>
    <property type="match status" value="1"/>
</dbReference>
<comment type="caution">
    <text evidence="8">The sequence shown here is derived from an EMBL/GenBank/DDBJ whole genome shotgun (WGS) entry which is preliminary data.</text>
</comment>
<dbReference type="Pfam" id="PF01145">
    <property type="entry name" value="Band_7"/>
    <property type="match status" value="1"/>
</dbReference>
<evidence type="ECO:0000256" key="3">
    <source>
        <dbReference type="ARBA" id="ARBA00022692"/>
    </source>
</evidence>
<evidence type="ECO:0000256" key="2">
    <source>
        <dbReference type="ARBA" id="ARBA00008164"/>
    </source>
</evidence>
<dbReference type="InterPro" id="IPR036013">
    <property type="entry name" value="Band_7/SPFH_dom_sf"/>
</dbReference>
<dbReference type="EMBL" id="ANFO01000023">
    <property type="protein sequence ID" value="KGQ13791.1"/>
    <property type="molecule type" value="Genomic_DNA"/>
</dbReference>
<evidence type="ECO:0000313" key="8">
    <source>
        <dbReference type="EMBL" id="KGQ13791.1"/>
    </source>
</evidence>
<dbReference type="InterPro" id="IPR050710">
    <property type="entry name" value="Band7/mec-2_domain"/>
</dbReference>
<evidence type="ECO:0000256" key="4">
    <source>
        <dbReference type="ARBA" id="ARBA00022989"/>
    </source>
</evidence>
<keyword evidence="5 6" id="KW-0472">Membrane</keyword>
<dbReference type="PANTHER" id="PTHR43327:SF10">
    <property type="entry name" value="STOMATIN-LIKE PROTEIN 2, MITOCHONDRIAL"/>
    <property type="match status" value="1"/>
</dbReference>
<dbReference type="AlphaFoldDB" id="A0A0A2W0W4"/>
<reference evidence="8 9" key="1">
    <citation type="submission" date="2012-10" db="EMBL/GenBank/DDBJ databases">
        <title>Genome sequencing and analysis of entomopathogenic fungi Beauveria bassiana D1-5.</title>
        <authorList>
            <person name="Li Q."/>
            <person name="Wang L."/>
            <person name="Zhang Z."/>
            <person name="Wang Q."/>
            <person name="Ren J."/>
            <person name="Wang M."/>
            <person name="Xu W."/>
            <person name="Wang J."/>
            <person name="Lu Y."/>
            <person name="Du Q."/>
            <person name="Sun Z."/>
        </authorList>
    </citation>
    <scope>NUCLEOTIDE SEQUENCE [LARGE SCALE GENOMIC DNA]</scope>
    <source>
        <strain evidence="8 9">D1-5</strain>
    </source>
</reference>
<evidence type="ECO:0000256" key="1">
    <source>
        <dbReference type="ARBA" id="ARBA00004167"/>
    </source>
</evidence>
<feature type="transmembrane region" description="Helical" evidence="6">
    <location>
        <begin position="233"/>
        <end position="252"/>
    </location>
</feature>
<dbReference type="PANTHER" id="PTHR43327">
    <property type="entry name" value="STOMATIN-LIKE PROTEIN 2, MITOCHONDRIAL"/>
    <property type="match status" value="1"/>
</dbReference>
<evidence type="ECO:0000256" key="6">
    <source>
        <dbReference type="SAM" id="Phobius"/>
    </source>
</evidence>
<gene>
    <name evidence="8" type="ORF">BBAD15_g272</name>
</gene>
<comment type="subcellular location">
    <subcellularLocation>
        <location evidence="1">Membrane</location>
        <topology evidence="1">Single-pass membrane protein</topology>
    </subcellularLocation>
</comment>
<accession>A0A0A2W0W4</accession>
<keyword evidence="4 6" id="KW-1133">Transmembrane helix</keyword>
<dbReference type="SUPFAM" id="SSF117892">
    <property type="entry name" value="Band 7/SPFH domain"/>
    <property type="match status" value="1"/>
</dbReference>
<name>A0A0A2W0W4_BEABA</name>
<protein>
    <submittedName>
        <fullName evidence="8">Protein QmcA</fullName>
    </submittedName>
</protein>
<dbReference type="InterPro" id="IPR001972">
    <property type="entry name" value="Stomatin_HflK_fam"/>
</dbReference>
<dbReference type="GO" id="GO:0098552">
    <property type="term" value="C:side of membrane"/>
    <property type="evidence" value="ECO:0007669"/>
    <property type="project" value="UniProtKB-ARBA"/>
</dbReference>
<dbReference type="InterPro" id="IPR018080">
    <property type="entry name" value="Band_7/stomatin-like_CS"/>
</dbReference>
<dbReference type="CDD" id="cd08829">
    <property type="entry name" value="SPFH_paraslipin"/>
    <property type="match status" value="1"/>
</dbReference>
<feature type="domain" description="Band 7" evidence="7">
    <location>
        <begin position="1"/>
        <end position="116"/>
    </location>
</feature>
<comment type="similarity">
    <text evidence="2">Belongs to the band 7/mec-2 family.</text>
</comment>
<dbReference type="SMART" id="SM00244">
    <property type="entry name" value="PHB"/>
    <property type="match status" value="1"/>
</dbReference>
<dbReference type="AntiFam" id="ANF00227">
    <property type="entry name" value="Shadow ORF (opposite hmrR)"/>
</dbReference>
<evidence type="ECO:0000313" key="9">
    <source>
        <dbReference type="Proteomes" id="UP000030106"/>
    </source>
</evidence>
<dbReference type="PRINTS" id="PR00721">
    <property type="entry name" value="STOMATIN"/>
</dbReference>
<dbReference type="Gene3D" id="3.30.479.30">
    <property type="entry name" value="Band 7 domain"/>
    <property type="match status" value="1"/>
</dbReference>
<keyword evidence="3 6" id="KW-0812">Transmembrane</keyword>
<sequence>MMEQVLDIPSQEVISKDNANVAIDAVCFIQVVDAPRAAYEVSNLELAIINLTMTNIRTVLGSMELDEMLSQRDNINTRLLHIVDEATNPWGIKITRIEIRDVRPPAELIDAMNAQMKAERTKRAYILEAEGIRQAEIVKAEGEKQSKILKAEGERQSAFLEAEARERSAEAEARATQMVSEAIAKGDIQAVNYFVAQKYTDALQQIGILAHPHVFWLALGGLLLAAEMLGASGYLLWSGVAAVITGLLVWLLPLGWETQGVCFALLTLVAAFLWWRWLSSRKQQIPGEVLNQRGQQLVGRRFRLEAALVNGRGHVRVADSSWPVTADEDLPAGFYLVAMAAAGKIVDDRAIGAVIARAGICQGEQMLAHILQLNNVPLDIRDFLQGTRFHVRAVPGRIVKQAHQFFALFQIKPDLTGLAQQRQLIEMLLRIAAVAVVGAKRRRDQPFLFVKTNRLAG</sequence>
<feature type="transmembrane region" description="Helical" evidence="6">
    <location>
        <begin position="258"/>
        <end position="275"/>
    </location>
</feature>
<proteinExistence type="inferred from homology"/>
<dbReference type="InterPro" id="IPR001107">
    <property type="entry name" value="Band_7"/>
</dbReference>
<dbReference type="STRING" id="1245745.A0A0A2W0W4"/>
<evidence type="ECO:0000256" key="5">
    <source>
        <dbReference type="ARBA" id="ARBA00023136"/>
    </source>
</evidence>
<evidence type="ECO:0000259" key="7">
    <source>
        <dbReference type="SMART" id="SM00244"/>
    </source>
</evidence>
<dbReference type="HOGENOM" id="CLU_598494_0_0_1"/>
<dbReference type="Proteomes" id="UP000030106">
    <property type="component" value="Unassembled WGS sequence"/>
</dbReference>
<feature type="transmembrane region" description="Helical" evidence="6">
    <location>
        <begin position="206"/>
        <end position="226"/>
    </location>
</feature>
<dbReference type="FunFam" id="3.30.479.30:FF:000004">
    <property type="entry name" value="Putative membrane protease family, stomatin"/>
    <property type="match status" value="1"/>
</dbReference>
<organism evidence="8 9">
    <name type="scientific">Beauveria bassiana D1-5</name>
    <dbReference type="NCBI Taxonomy" id="1245745"/>
    <lineage>
        <taxon>Eukaryota</taxon>
        <taxon>Fungi</taxon>
        <taxon>Dikarya</taxon>
        <taxon>Ascomycota</taxon>
        <taxon>Pezizomycotina</taxon>
        <taxon>Sordariomycetes</taxon>
        <taxon>Hypocreomycetidae</taxon>
        <taxon>Hypocreales</taxon>
        <taxon>Cordycipitaceae</taxon>
        <taxon>Beauveria</taxon>
    </lineage>
</organism>
<dbReference type="GO" id="GO:0005886">
    <property type="term" value="C:plasma membrane"/>
    <property type="evidence" value="ECO:0007669"/>
    <property type="project" value="UniProtKB-ARBA"/>
</dbReference>